<keyword evidence="4" id="KW-0597">Phosphoprotein</keyword>
<dbReference type="InterPro" id="IPR004358">
    <property type="entry name" value="Sig_transdc_His_kin-like_C"/>
</dbReference>
<dbReference type="Gene3D" id="3.30.450.20">
    <property type="entry name" value="PAS domain"/>
    <property type="match status" value="1"/>
</dbReference>
<dbReference type="PROSITE" id="PS50112">
    <property type="entry name" value="PAS"/>
    <property type="match status" value="1"/>
</dbReference>
<evidence type="ECO:0000256" key="2">
    <source>
        <dbReference type="ARBA" id="ARBA00004370"/>
    </source>
</evidence>
<keyword evidence="7" id="KW-0472">Membrane</keyword>
<keyword evidence="7" id="KW-1133">Transmembrane helix</keyword>
<keyword evidence="6" id="KW-0418">Kinase</keyword>
<name>A0ABT0GD05_9GAMM</name>
<dbReference type="InterPro" id="IPR003660">
    <property type="entry name" value="HAMP_dom"/>
</dbReference>
<feature type="domain" description="HAMP" evidence="10">
    <location>
        <begin position="69"/>
        <end position="122"/>
    </location>
</feature>
<evidence type="ECO:0000259" key="8">
    <source>
        <dbReference type="PROSITE" id="PS50109"/>
    </source>
</evidence>
<keyword evidence="11" id="KW-0547">Nucleotide-binding</keyword>
<evidence type="ECO:0000256" key="4">
    <source>
        <dbReference type="ARBA" id="ARBA00022553"/>
    </source>
</evidence>
<feature type="domain" description="PAS" evidence="9">
    <location>
        <begin position="127"/>
        <end position="171"/>
    </location>
</feature>
<keyword evidence="7" id="KW-0812">Transmembrane</keyword>
<dbReference type="SMART" id="SM00387">
    <property type="entry name" value="HATPase_c"/>
    <property type="match status" value="1"/>
</dbReference>
<dbReference type="PRINTS" id="PR00344">
    <property type="entry name" value="BCTRLSENSOR"/>
</dbReference>
<comment type="subcellular location">
    <subcellularLocation>
        <location evidence="2">Membrane</location>
    </subcellularLocation>
</comment>
<dbReference type="SUPFAM" id="SSF55785">
    <property type="entry name" value="PYP-like sensor domain (PAS domain)"/>
    <property type="match status" value="1"/>
</dbReference>
<dbReference type="InterPro" id="IPR005467">
    <property type="entry name" value="His_kinase_dom"/>
</dbReference>
<protein>
    <recommendedName>
        <fullName evidence="3">histidine kinase</fullName>
        <ecNumber evidence="3">2.7.13.3</ecNumber>
    </recommendedName>
</protein>
<evidence type="ECO:0000313" key="12">
    <source>
        <dbReference type="Proteomes" id="UP001431449"/>
    </source>
</evidence>
<accession>A0ABT0GD05</accession>
<evidence type="ECO:0000256" key="5">
    <source>
        <dbReference type="ARBA" id="ARBA00022679"/>
    </source>
</evidence>
<feature type="domain" description="Histidine kinase" evidence="8">
    <location>
        <begin position="244"/>
        <end position="451"/>
    </location>
</feature>
<dbReference type="Pfam" id="PF02518">
    <property type="entry name" value="HATPase_c"/>
    <property type="match status" value="1"/>
</dbReference>
<dbReference type="GO" id="GO:0005524">
    <property type="term" value="F:ATP binding"/>
    <property type="evidence" value="ECO:0007669"/>
    <property type="project" value="UniProtKB-KW"/>
</dbReference>
<evidence type="ECO:0000313" key="11">
    <source>
        <dbReference type="EMBL" id="MCK7592421.1"/>
    </source>
</evidence>
<proteinExistence type="predicted"/>
<evidence type="ECO:0000256" key="7">
    <source>
        <dbReference type="SAM" id="Phobius"/>
    </source>
</evidence>
<dbReference type="PROSITE" id="PS50109">
    <property type="entry name" value="HIS_KIN"/>
    <property type="match status" value="1"/>
</dbReference>
<dbReference type="InterPro" id="IPR035965">
    <property type="entry name" value="PAS-like_dom_sf"/>
</dbReference>
<dbReference type="PANTHER" id="PTHR43065:SF51">
    <property type="entry name" value="HISTIDINE KINASE"/>
    <property type="match status" value="1"/>
</dbReference>
<dbReference type="SUPFAM" id="SSF55874">
    <property type="entry name" value="ATPase domain of HSP90 chaperone/DNA topoisomerase II/histidine kinase"/>
    <property type="match status" value="1"/>
</dbReference>
<dbReference type="EMBL" id="JALNMH010000001">
    <property type="protein sequence ID" value="MCK7592421.1"/>
    <property type="molecule type" value="Genomic_DNA"/>
</dbReference>
<dbReference type="RefSeq" id="WP_248204577.1">
    <property type="nucleotide sequence ID" value="NZ_JALNMH010000001.1"/>
</dbReference>
<feature type="transmembrane region" description="Helical" evidence="7">
    <location>
        <begin position="21"/>
        <end position="44"/>
    </location>
</feature>
<evidence type="ECO:0000259" key="10">
    <source>
        <dbReference type="PROSITE" id="PS50885"/>
    </source>
</evidence>
<feature type="transmembrane region" description="Helical" evidence="7">
    <location>
        <begin position="50"/>
        <end position="69"/>
    </location>
</feature>
<dbReference type="EC" id="2.7.13.3" evidence="3"/>
<evidence type="ECO:0000256" key="3">
    <source>
        <dbReference type="ARBA" id="ARBA00012438"/>
    </source>
</evidence>
<sequence>MKPHESRASKPGTGLGFERRLLLDQLWLLLPAGALCLLLVARAGWSDGDLVLLALVVLFTLALAARLRWRVIFPLYTLSNLLEALREGDYSLRGSRARRGDPIGDVVWEVNALSQTLREQRLQVEETTALLGKVIGAIDIAIFSFDEERRLRLLNPAGERLLGRPAREALGLDAAELGLGLGEALQAEAGSVGVRALPSGTGRYEVRRFDFRQDGRPNRLLAITDLSRALREEERQAWQRLIRVLGHELNNSLAPIKSMAGTLATVVARDPLPEDWQEDVGAGLGVIADRAEALSRFVARYSALARLPPPRKRAVSLRALLQRIATLEQRLAVRVLESPDLELQVDPDQLEQALINLVKNAVEAALPENGEVELKASGGPLQLVIEVRDTGLGLSGSDNLFVPFFTTKPGGSGIGLVLAQQIVEGHGGQLSLANRQDRRGCVARVRLPLEPPSESEPRING</sequence>
<dbReference type="PANTHER" id="PTHR43065">
    <property type="entry name" value="SENSOR HISTIDINE KINASE"/>
    <property type="match status" value="1"/>
</dbReference>
<keyword evidence="5" id="KW-0808">Transferase</keyword>
<dbReference type="Gene3D" id="6.10.340.10">
    <property type="match status" value="1"/>
</dbReference>
<evidence type="ECO:0000256" key="6">
    <source>
        <dbReference type="ARBA" id="ARBA00022777"/>
    </source>
</evidence>
<dbReference type="InterPro" id="IPR036890">
    <property type="entry name" value="HATPase_C_sf"/>
</dbReference>
<evidence type="ECO:0000259" key="9">
    <source>
        <dbReference type="PROSITE" id="PS50112"/>
    </source>
</evidence>
<dbReference type="InterPro" id="IPR003594">
    <property type="entry name" value="HATPase_dom"/>
</dbReference>
<dbReference type="Proteomes" id="UP001431449">
    <property type="component" value="Unassembled WGS sequence"/>
</dbReference>
<dbReference type="Gene3D" id="3.30.565.10">
    <property type="entry name" value="Histidine kinase-like ATPase, C-terminal domain"/>
    <property type="match status" value="1"/>
</dbReference>
<keyword evidence="12" id="KW-1185">Reference proteome</keyword>
<comment type="catalytic activity">
    <reaction evidence="1">
        <text>ATP + protein L-histidine = ADP + protein N-phospho-L-histidine.</text>
        <dbReference type="EC" id="2.7.13.3"/>
    </reaction>
</comment>
<comment type="caution">
    <text evidence="11">The sequence shown here is derived from an EMBL/GenBank/DDBJ whole genome shotgun (WGS) entry which is preliminary data.</text>
</comment>
<evidence type="ECO:0000256" key="1">
    <source>
        <dbReference type="ARBA" id="ARBA00000085"/>
    </source>
</evidence>
<dbReference type="PROSITE" id="PS50885">
    <property type="entry name" value="HAMP"/>
    <property type="match status" value="1"/>
</dbReference>
<keyword evidence="11" id="KW-0067">ATP-binding</keyword>
<gene>
    <name evidence="11" type="ORF">M0G41_01915</name>
</gene>
<reference evidence="11" key="1">
    <citation type="submission" date="2022-04" db="EMBL/GenBank/DDBJ databases">
        <title>Lysobacter sp. CAU 1642 isolated from sea sand.</title>
        <authorList>
            <person name="Kim W."/>
        </authorList>
    </citation>
    <scope>NUCLEOTIDE SEQUENCE</scope>
    <source>
        <strain evidence="11">CAU 1642</strain>
    </source>
</reference>
<organism evidence="11 12">
    <name type="scientific">Pseudomarimonas salicorniae</name>
    <dbReference type="NCBI Taxonomy" id="2933270"/>
    <lineage>
        <taxon>Bacteria</taxon>
        <taxon>Pseudomonadati</taxon>
        <taxon>Pseudomonadota</taxon>
        <taxon>Gammaproteobacteria</taxon>
        <taxon>Lysobacterales</taxon>
        <taxon>Lysobacteraceae</taxon>
        <taxon>Pseudomarimonas</taxon>
    </lineage>
</organism>
<dbReference type="InterPro" id="IPR000014">
    <property type="entry name" value="PAS"/>
</dbReference>